<evidence type="ECO:0000313" key="3">
    <source>
        <dbReference type="EMBL" id="KUJ24520.1"/>
    </source>
</evidence>
<evidence type="ECO:0000313" key="4">
    <source>
        <dbReference type="Proteomes" id="UP000070700"/>
    </source>
</evidence>
<name>A0A194XW30_MOLSC</name>
<organism evidence="3 4">
    <name type="scientific">Mollisia scopiformis</name>
    <name type="common">Conifer needle endophyte fungus</name>
    <name type="synonym">Phialocephala scopiformis</name>
    <dbReference type="NCBI Taxonomy" id="149040"/>
    <lineage>
        <taxon>Eukaryota</taxon>
        <taxon>Fungi</taxon>
        <taxon>Dikarya</taxon>
        <taxon>Ascomycota</taxon>
        <taxon>Pezizomycotina</taxon>
        <taxon>Leotiomycetes</taxon>
        <taxon>Helotiales</taxon>
        <taxon>Mollisiaceae</taxon>
        <taxon>Mollisia</taxon>
    </lineage>
</organism>
<dbReference type="Proteomes" id="UP000070700">
    <property type="component" value="Unassembled WGS sequence"/>
</dbReference>
<dbReference type="Pfam" id="PF11915">
    <property type="entry name" value="DUF3433"/>
    <property type="match status" value="2"/>
</dbReference>
<dbReference type="RefSeq" id="XP_018078875.1">
    <property type="nucleotide sequence ID" value="XM_018219161.1"/>
</dbReference>
<keyword evidence="2" id="KW-1133">Transmembrane helix</keyword>
<dbReference type="PANTHER" id="PTHR37544">
    <property type="entry name" value="SPRAY-RELATED"/>
    <property type="match status" value="1"/>
</dbReference>
<dbReference type="STRING" id="149040.A0A194XW30"/>
<gene>
    <name evidence="3" type="ORF">LY89DRAFT_727542</name>
</gene>
<proteinExistence type="predicted"/>
<feature type="transmembrane region" description="Helical" evidence="2">
    <location>
        <begin position="118"/>
        <end position="139"/>
    </location>
</feature>
<feature type="region of interest" description="Disordered" evidence="1">
    <location>
        <begin position="81"/>
        <end position="101"/>
    </location>
</feature>
<sequence length="855" mass="93777">MSSEYQSVQQDVVAAMEENRISQRSFEQKHLLPSTPAFEPLSIDFETALSGNVSPVSTTSRPNVVHSVHGDDFGNALHQMASSSHTSIDEEEQSEKGKDTRGSTTALLYSPFFLRKSVLMIFALACLVMIIVLGILYAVSHHNHGLGSPSENLHLLWKYGPTAVMHSKDAGAEESVLLDYVDPMGIISLFKSVRAAHWPVSLAITGGLLLKLAIIFSSGLLDLEVIQVQETSPDLMADYQFDTNNYSLSSIDGAPYSNWYAIQNFNLTYPVGTTPTQAYQFFNLSSPPKNFDLSGLSMSGIANQFSAHLTCQPLLDRLNYSYTFDVEQNLIPYNGVQVNLTNNDNLGYYMLDIASPSCNAPLQVETQYFGSMYLVNCSTGLTTISWNGLAEMQTRDKSQDQVIFAFRGLVQNYTQLTAVLCQPSYNLGNSQISLPYSQEILPPDIGTGTNGKFADLSALDVLDAFRAAVELQPPDLKQDFENSPLGDYFFTVLNVTDHHTSNWVDPAILSQNISNIYSSFTAQIARRVFTVSSNSSIQGTITGDSNRLMVQSLSMALIVAALSITMFVATALTFVAPRGTTSRDPSTIAGLASIVSQSPDFMQFMLGKGQLDRSSLLDHTKHSRYRTNMDVGGEDPQFKVDVVEFGEKEPKTLPPSSETNIKWWKPYSTTIVNKVLIVALLSMFITLLEILYRLSQRRDGLASVPDNDYVKLAWSYVPVTAVVILGMLLGGFDFTMRIIQPYLALRKGNASAATSVLDDQLNRLAPSRLWSAMRTIQFTAIASTTAVLLVHVLTIAVSGLYVAELKPQIIPNITISQLDALDGSQLVNDSATIPSAWNDGFAVTINRESLPGLVL</sequence>
<dbReference type="GeneID" id="28828887"/>
<feature type="transmembrane region" description="Helical" evidence="2">
    <location>
        <begin position="712"/>
        <end position="732"/>
    </location>
</feature>
<dbReference type="AlphaFoldDB" id="A0A194XW30"/>
<keyword evidence="2" id="KW-0472">Membrane</keyword>
<dbReference type="InParanoid" id="A0A194XW30"/>
<dbReference type="OrthoDB" id="5332281at2759"/>
<protein>
    <submittedName>
        <fullName evidence="3">Uncharacterized protein</fullName>
    </submittedName>
</protein>
<feature type="transmembrane region" description="Helical" evidence="2">
    <location>
        <begin position="671"/>
        <end position="692"/>
    </location>
</feature>
<dbReference type="EMBL" id="KQ947404">
    <property type="protein sequence ID" value="KUJ24520.1"/>
    <property type="molecule type" value="Genomic_DNA"/>
</dbReference>
<feature type="transmembrane region" description="Helical" evidence="2">
    <location>
        <begin position="553"/>
        <end position="576"/>
    </location>
</feature>
<accession>A0A194XW30</accession>
<dbReference type="PANTHER" id="PTHR37544:SF1">
    <property type="entry name" value="PHOSPHORIBOSYLAMINOIMIDAZOLE-SUCCINOCARBOXAMIDE SYNTHASE"/>
    <property type="match status" value="1"/>
</dbReference>
<keyword evidence="2" id="KW-0812">Transmembrane</keyword>
<dbReference type="InterPro" id="IPR021840">
    <property type="entry name" value="DUF3433"/>
</dbReference>
<dbReference type="KEGG" id="psco:LY89DRAFT_727542"/>
<evidence type="ECO:0000256" key="2">
    <source>
        <dbReference type="SAM" id="Phobius"/>
    </source>
</evidence>
<keyword evidence="4" id="KW-1185">Reference proteome</keyword>
<evidence type="ECO:0000256" key="1">
    <source>
        <dbReference type="SAM" id="MobiDB-lite"/>
    </source>
</evidence>
<feature type="transmembrane region" description="Helical" evidence="2">
    <location>
        <begin position="778"/>
        <end position="803"/>
    </location>
</feature>
<reference evidence="3 4" key="1">
    <citation type="submission" date="2015-10" db="EMBL/GenBank/DDBJ databases">
        <title>Full genome of DAOMC 229536 Phialocephala scopiformis, a fungal endophyte of spruce producing the potent anti-insectan compound rugulosin.</title>
        <authorList>
            <consortium name="DOE Joint Genome Institute"/>
            <person name="Walker A.K."/>
            <person name="Frasz S.L."/>
            <person name="Seifert K.A."/>
            <person name="Miller J.D."/>
            <person name="Mondo S.J."/>
            <person name="Labutti K."/>
            <person name="Lipzen A."/>
            <person name="Dockter R."/>
            <person name="Kennedy M."/>
            <person name="Grigoriev I.V."/>
            <person name="Spatafora J.W."/>
        </authorList>
    </citation>
    <scope>NUCLEOTIDE SEQUENCE [LARGE SCALE GENOMIC DNA]</scope>
    <source>
        <strain evidence="3 4">CBS 120377</strain>
    </source>
</reference>